<dbReference type="HOGENOM" id="CLU_1070703_0_0_1"/>
<dbReference type="GeneID" id="20207103"/>
<evidence type="ECO:0000313" key="2">
    <source>
        <dbReference type="EnsemblMetazoa" id="HelroP179073"/>
    </source>
</evidence>
<dbReference type="EnsemblMetazoa" id="HelroT179073">
    <property type="protein sequence ID" value="HelroP179073"/>
    <property type="gene ID" value="HelroG179073"/>
</dbReference>
<proteinExistence type="predicted"/>
<dbReference type="AlphaFoldDB" id="T1FE54"/>
<organism evidence="2 3">
    <name type="scientific">Helobdella robusta</name>
    <name type="common">Californian leech</name>
    <dbReference type="NCBI Taxonomy" id="6412"/>
    <lineage>
        <taxon>Eukaryota</taxon>
        <taxon>Metazoa</taxon>
        <taxon>Spiralia</taxon>
        <taxon>Lophotrochozoa</taxon>
        <taxon>Annelida</taxon>
        <taxon>Clitellata</taxon>
        <taxon>Hirudinea</taxon>
        <taxon>Rhynchobdellida</taxon>
        <taxon>Glossiphoniidae</taxon>
        <taxon>Helobdella</taxon>
    </lineage>
</organism>
<dbReference type="EMBL" id="AMQM01006720">
    <property type="status" value="NOT_ANNOTATED_CDS"/>
    <property type="molecule type" value="Genomic_DNA"/>
</dbReference>
<protein>
    <submittedName>
        <fullName evidence="1 2">Uncharacterized protein</fullName>
    </submittedName>
</protein>
<dbReference type="RefSeq" id="XP_009026195.1">
    <property type="nucleotide sequence ID" value="XM_009027947.1"/>
</dbReference>
<dbReference type="Proteomes" id="UP000015101">
    <property type="component" value="Unassembled WGS sequence"/>
</dbReference>
<evidence type="ECO:0000313" key="3">
    <source>
        <dbReference type="Proteomes" id="UP000015101"/>
    </source>
</evidence>
<accession>T1FE54</accession>
<reference evidence="1 3" key="2">
    <citation type="journal article" date="2013" name="Nature">
        <title>Insights into bilaterian evolution from three spiralian genomes.</title>
        <authorList>
            <person name="Simakov O."/>
            <person name="Marletaz F."/>
            <person name="Cho S.J."/>
            <person name="Edsinger-Gonzales E."/>
            <person name="Havlak P."/>
            <person name="Hellsten U."/>
            <person name="Kuo D.H."/>
            <person name="Larsson T."/>
            <person name="Lv J."/>
            <person name="Arendt D."/>
            <person name="Savage R."/>
            <person name="Osoegawa K."/>
            <person name="de Jong P."/>
            <person name="Grimwood J."/>
            <person name="Chapman J.A."/>
            <person name="Shapiro H."/>
            <person name="Aerts A."/>
            <person name="Otillar R.P."/>
            <person name="Terry A.Y."/>
            <person name="Boore J.L."/>
            <person name="Grigoriev I.V."/>
            <person name="Lindberg D.R."/>
            <person name="Seaver E.C."/>
            <person name="Weisblat D.A."/>
            <person name="Putnam N.H."/>
            <person name="Rokhsar D.S."/>
        </authorList>
    </citation>
    <scope>NUCLEOTIDE SEQUENCE</scope>
</reference>
<reference evidence="3" key="1">
    <citation type="submission" date="2012-12" db="EMBL/GenBank/DDBJ databases">
        <authorList>
            <person name="Hellsten U."/>
            <person name="Grimwood J."/>
            <person name="Chapman J.A."/>
            <person name="Shapiro H."/>
            <person name="Aerts A."/>
            <person name="Otillar R.P."/>
            <person name="Terry A.Y."/>
            <person name="Boore J.L."/>
            <person name="Simakov O."/>
            <person name="Marletaz F."/>
            <person name="Cho S.-J."/>
            <person name="Edsinger-Gonzales E."/>
            <person name="Havlak P."/>
            <person name="Kuo D.-H."/>
            <person name="Larsson T."/>
            <person name="Lv J."/>
            <person name="Arendt D."/>
            <person name="Savage R."/>
            <person name="Osoegawa K."/>
            <person name="de Jong P."/>
            <person name="Lindberg D.R."/>
            <person name="Seaver E.C."/>
            <person name="Weisblat D.A."/>
            <person name="Putnam N.H."/>
            <person name="Grigoriev I.V."/>
            <person name="Rokhsar D.S."/>
        </authorList>
    </citation>
    <scope>NUCLEOTIDE SEQUENCE</scope>
</reference>
<dbReference type="KEGG" id="hro:HELRODRAFT_179073"/>
<dbReference type="InParanoid" id="T1FE54"/>
<dbReference type="CTD" id="20207103"/>
<name>T1FE54_HELRO</name>
<dbReference type="EMBL" id="KB097510">
    <property type="protein sequence ID" value="ESN95619.1"/>
    <property type="molecule type" value="Genomic_DNA"/>
</dbReference>
<reference evidence="2" key="3">
    <citation type="submission" date="2015-06" db="UniProtKB">
        <authorList>
            <consortium name="EnsemblMetazoa"/>
        </authorList>
    </citation>
    <scope>IDENTIFICATION</scope>
</reference>
<evidence type="ECO:0000313" key="1">
    <source>
        <dbReference type="EMBL" id="ESN95619.1"/>
    </source>
</evidence>
<gene>
    <name evidence="2" type="primary">20207103</name>
    <name evidence="1" type="ORF">HELRODRAFT_179073</name>
</gene>
<sequence>MYCNNEINKKFNCFERESYKSISKSKESYTNISNFKSLENVSLNDSSEFDDTQNHLGVISFEEELDNILENSGASSVEIQKNNSSDNFTAYNAKKYSGKFCDQLFTPTPSKFESKRIGNTCKESVLHYNIIHNDNNEHEIKNILLNSNNGKIKNCCKTNTVNRNVDNSFDGVHLNCLNNTNDEKTTNLCPMYKLTPEKFREISRWADQTIIDIDQNDSVKSKAFEMTKINYISSQNYTETKSVKNLSSRDVQDRNIPLMK</sequence>
<keyword evidence="3" id="KW-1185">Reference proteome</keyword>